<evidence type="ECO:0000313" key="6">
    <source>
        <dbReference type="EMBL" id="ANQ07622.1"/>
    </source>
</evidence>
<evidence type="ECO:0000313" key="7">
    <source>
        <dbReference type="Proteomes" id="UP000092716"/>
    </source>
</evidence>
<evidence type="ECO:0000259" key="5">
    <source>
        <dbReference type="Pfam" id="PF12887"/>
    </source>
</evidence>
<evidence type="ECO:0000259" key="4">
    <source>
        <dbReference type="Pfam" id="PF12879"/>
    </source>
</evidence>
<dbReference type="VEuPathDB" id="PlasmoDB:PCOAH_00022070"/>
<evidence type="ECO:0000256" key="1">
    <source>
        <dbReference type="SAM" id="MobiDB-lite"/>
    </source>
</evidence>
<feature type="domain" description="Schizont-infected cell agglutination C-terminal" evidence="4">
    <location>
        <begin position="694"/>
        <end position="834"/>
    </location>
</feature>
<dbReference type="InterPro" id="IPR024288">
    <property type="entry name" value="SICA_C"/>
</dbReference>
<dbReference type="RefSeq" id="XP_019914317.1">
    <property type="nucleotide sequence ID" value="XM_020059014.1"/>
</dbReference>
<dbReference type="Proteomes" id="UP000092716">
    <property type="component" value="Chromosome 8"/>
</dbReference>
<dbReference type="InterPro" id="IPR024285">
    <property type="entry name" value="SICA_extracell_b"/>
</dbReference>
<feature type="compositionally biased region" description="Polar residues" evidence="1">
    <location>
        <begin position="826"/>
        <end position="836"/>
    </location>
</feature>
<dbReference type="Pfam" id="PF12887">
    <property type="entry name" value="SICA_alpha"/>
    <property type="match status" value="1"/>
</dbReference>
<gene>
    <name evidence="6" type="ORF">PCOAH_00022070</name>
</gene>
<organism evidence="6 7">
    <name type="scientific">Plasmodium coatneyi</name>
    <dbReference type="NCBI Taxonomy" id="208452"/>
    <lineage>
        <taxon>Eukaryota</taxon>
        <taxon>Sar</taxon>
        <taxon>Alveolata</taxon>
        <taxon>Apicomplexa</taxon>
        <taxon>Aconoidasida</taxon>
        <taxon>Haemosporida</taxon>
        <taxon>Plasmodiidae</taxon>
        <taxon>Plasmodium</taxon>
    </lineage>
</organism>
<feature type="region of interest" description="Disordered" evidence="1">
    <location>
        <begin position="440"/>
        <end position="463"/>
    </location>
</feature>
<reference evidence="7" key="1">
    <citation type="submission" date="2016-06" db="EMBL/GenBank/DDBJ databases">
        <title>First high quality genome sequence of Plasmodium coatneyi using continuous long reads from single molecule, real-time sequencing.</title>
        <authorList>
            <person name="Chien J.-T."/>
            <person name="Pakala S.B."/>
            <person name="Geraldo J.A."/>
            <person name="Lapp S.A."/>
            <person name="Barnwell J.W."/>
            <person name="Kissinger J.C."/>
            <person name="Galinski M.R."/>
            <person name="Humphrey J.C."/>
        </authorList>
    </citation>
    <scope>NUCLEOTIDE SEQUENCE [LARGE SCALE GENOMIC DNA]</scope>
    <source>
        <strain evidence="7">Hackeri</strain>
    </source>
</reference>
<feature type="transmembrane region" description="Helical" evidence="2">
    <location>
        <begin position="675"/>
        <end position="696"/>
    </location>
</feature>
<protein>
    <submittedName>
        <fullName evidence="6">SICA antigen</fullName>
    </submittedName>
</protein>
<sequence>MKEEVEEYVKSCDDVSYDRKYKDVKPVDKLVCKQMLKALYFVNRLGNRWKNEDGIIEEEAKIREYMRCIIVSIFMYKLLESSCGKRKGVDYAVQVMENLLKSFKGESKENNCMWMKYNDISMGGRVVGRTIRRWLLADKSMRQELGRIWRTGTCQSQSKLKIEKKQDGVQSEGKIIELLEKYGEKLKEEEEKSWEEPNELLGLWKGYEKQDECAKGTFCERTKCVANKWVQNRTTKNGVGKSYSDMWDDGDIGADLKKLSAAMTDDSKTMGDECQDFGGMSSTNNSANKTVCELITAGLKHIYEIKVEDGDKDPLNDGSDQKSLDNQLFKQTMSCVLLNAFADKMIEQTKGKPCAITEDTINRAFTSGNTKKEEWCKVGGEANCFECIRDATYKGCEIVDKKGSRSEVKNEVEKMLQNSKNAEARQVIDAINNLCATTKPDSQVVKPSSKTTDASSPDNPMSPDEKAFIEKLSEENVNEGYISSFGSICGTEDEVTGGIITKEDQNFCKIILRNFLMTTMEDNSLIFTAGSARTWNIDRTVRCQILNLWMKQYKTKKSCDPEKMYEYIERNVKELMGPIVKAVSYQQCNYGADDSSYTSGVDTSLKSKEEQEWKKKIDEGIAKMNLGDNCGKTVYEEKKEANKSGETISTDQNSLGGSSIPLSNKLNPFDLLTPYFPTIPVAIATSVMSYLLWKYFGMLPKARKRHRKAYQVRGPTLQEQVFSHVDNQADDPHAYTLVKEGKPRSTPIKRRKREGPGRRVGRRMIIDIHLEVLDECQMGDTDFMEEDFLKIIVEEFMGSKFIKEESVLKEQVSMADVPKEEVSKEQVPSSDSRFTV</sequence>
<keyword evidence="2" id="KW-0472">Membrane</keyword>
<name>A0A1B1DXV9_9APIC</name>
<dbReference type="GeneID" id="30908933"/>
<feature type="domain" description="Schizont-infected cell agglutination extracellular alpha" evidence="5">
    <location>
        <begin position="3"/>
        <end position="134"/>
    </location>
</feature>
<dbReference type="AlphaFoldDB" id="A0A1B1DXV9"/>
<keyword evidence="2" id="KW-1133">Transmembrane helix</keyword>
<dbReference type="EMBL" id="CP016246">
    <property type="protein sequence ID" value="ANQ07622.1"/>
    <property type="molecule type" value="Genomic_DNA"/>
</dbReference>
<evidence type="ECO:0000259" key="3">
    <source>
        <dbReference type="Pfam" id="PF12878"/>
    </source>
</evidence>
<dbReference type="Pfam" id="PF12878">
    <property type="entry name" value="SICA_beta"/>
    <property type="match status" value="1"/>
</dbReference>
<evidence type="ECO:0000256" key="2">
    <source>
        <dbReference type="SAM" id="Phobius"/>
    </source>
</evidence>
<dbReference type="Pfam" id="PF12879">
    <property type="entry name" value="SICA_C"/>
    <property type="match status" value="1"/>
</dbReference>
<dbReference type="KEGG" id="pcot:PCOAH_00022070"/>
<dbReference type="InterPro" id="IPR024290">
    <property type="entry name" value="SICA_extracell_a"/>
</dbReference>
<proteinExistence type="predicted"/>
<feature type="compositionally biased region" description="Polar residues" evidence="1">
    <location>
        <begin position="440"/>
        <end position="459"/>
    </location>
</feature>
<keyword evidence="7" id="KW-1185">Reference proteome</keyword>
<dbReference type="OrthoDB" id="376328at2759"/>
<keyword evidence="2" id="KW-0812">Transmembrane</keyword>
<accession>A0A1B1DXV9</accession>
<feature type="domain" description="Schizont-infected cell agglutination extracellular beta" evidence="3">
    <location>
        <begin position="217"/>
        <end position="398"/>
    </location>
</feature>
<feature type="region of interest" description="Disordered" evidence="1">
    <location>
        <begin position="813"/>
        <end position="836"/>
    </location>
</feature>